<evidence type="ECO:0000256" key="3">
    <source>
        <dbReference type="ARBA" id="ARBA00023015"/>
    </source>
</evidence>
<feature type="region of interest" description="Disordered" evidence="7">
    <location>
        <begin position="347"/>
        <end position="381"/>
    </location>
</feature>
<evidence type="ECO:0000313" key="10">
    <source>
        <dbReference type="Proteomes" id="UP000076722"/>
    </source>
</evidence>
<feature type="compositionally biased region" description="Polar residues" evidence="7">
    <location>
        <begin position="265"/>
        <end position="280"/>
    </location>
</feature>
<evidence type="ECO:0000259" key="8">
    <source>
        <dbReference type="PROSITE" id="PS50048"/>
    </source>
</evidence>
<dbReference type="PROSITE" id="PS50048">
    <property type="entry name" value="ZN2_CY6_FUNGAL_2"/>
    <property type="match status" value="1"/>
</dbReference>
<keyword evidence="6" id="KW-0539">Nucleus</keyword>
<keyword evidence="5" id="KW-0804">Transcription</keyword>
<name>A0A164XA81_9AGAM</name>
<keyword evidence="2" id="KW-0479">Metal-binding</keyword>
<dbReference type="CDD" id="cd00067">
    <property type="entry name" value="GAL4"/>
    <property type="match status" value="1"/>
</dbReference>
<dbReference type="GO" id="GO:0000981">
    <property type="term" value="F:DNA-binding transcription factor activity, RNA polymerase II-specific"/>
    <property type="evidence" value="ECO:0007669"/>
    <property type="project" value="InterPro"/>
</dbReference>
<gene>
    <name evidence="9" type="ORF">SISNIDRAFT_483209</name>
</gene>
<dbReference type="InterPro" id="IPR007219">
    <property type="entry name" value="XnlR_reg_dom"/>
</dbReference>
<feature type="compositionally biased region" description="Polar residues" evidence="7">
    <location>
        <begin position="800"/>
        <end position="829"/>
    </location>
</feature>
<dbReference type="GO" id="GO:0000976">
    <property type="term" value="F:transcription cis-regulatory region binding"/>
    <property type="evidence" value="ECO:0007669"/>
    <property type="project" value="TreeGrafter"/>
</dbReference>
<dbReference type="STRING" id="1314777.A0A164XA81"/>
<evidence type="ECO:0000313" key="9">
    <source>
        <dbReference type="EMBL" id="KZS95775.1"/>
    </source>
</evidence>
<dbReference type="SMART" id="SM00066">
    <property type="entry name" value="GAL4"/>
    <property type="match status" value="1"/>
</dbReference>
<dbReference type="AlphaFoldDB" id="A0A164XA81"/>
<dbReference type="SMART" id="SM00906">
    <property type="entry name" value="Fungal_trans"/>
    <property type="match status" value="1"/>
</dbReference>
<dbReference type="GO" id="GO:0006351">
    <property type="term" value="P:DNA-templated transcription"/>
    <property type="evidence" value="ECO:0007669"/>
    <property type="project" value="InterPro"/>
</dbReference>
<dbReference type="Pfam" id="PF00172">
    <property type="entry name" value="Zn_clus"/>
    <property type="match status" value="1"/>
</dbReference>
<feature type="compositionally biased region" description="Basic residues" evidence="7">
    <location>
        <begin position="360"/>
        <end position="371"/>
    </location>
</feature>
<proteinExistence type="predicted"/>
<comment type="subcellular location">
    <subcellularLocation>
        <location evidence="1">Nucleus</location>
    </subcellularLocation>
</comment>
<keyword evidence="10" id="KW-1185">Reference proteome</keyword>
<feature type="region of interest" description="Disordered" evidence="7">
    <location>
        <begin position="1"/>
        <end position="70"/>
    </location>
</feature>
<dbReference type="PANTHER" id="PTHR31845">
    <property type="entry name" value="FINGER DOMAIN PROTEIN, PUTATIVE-RELATED"/>
    <property type="match status" value="1"/>
</dbReference>
<dbReference type="CDD" id="cd12148">
    <property type="entry name" value="fungal_TF_MHR"/>
    <property type="match status" value="1"/>
</dbReference>
<sequence length="928" mass="103436">MNARSFVPPDSHLSRADSATPTAMDNPSFKQPNSGDSDGDTKPSHSQSQPPGPSNQAQDSKGNIKPGRVLNRVPRACNACRKQKMKCEGAENPPCKRCRHGNLECLFEKPSREATLTGEAGLERIRSLENSVHEVRNMQASIHNTLSDLVHALRSSGIVPGAMGPNTPPFSRPSPHPYRGSVASPISPASNTPMEGLMSHHDPNGGMYGQSGIPYPHSRASNSRMTHRDQYGNSSYINGSPPSATTPSSSTGPYPPSLPHIYPQNGEQSSHLPPISSLTALRNGPGPGQGQLLPPHPTRKGYDHLDSPKRGRESNVTSATSTDEEEEEFPAAGLVAPLEVISGLANKAAEGAKGDQKSGRPLKRRKTHHKNPQPPHSTYPDVVAKGIIPEEEAKELFNVFYEGCSTFLPVFDANVDTYEAVRGRSAFAFDAICMVAARCRDGNSSPVYQNILQEVRNISCLTLFSPVARKEAVQAMILISGWSDNGWLSGGHAVRMALELSMDKAWPKIRRKIKNGKMGTGPEERELVIQARTFLCLYLFEHQMSYGNGRPAILKDDDSIAECMLLLQHPLSIEDDMRLVSTVELMAIREDTHNQLLPLDGPIRPDAYEILEKADYRFQSWYRDWDHKFEKKYPDANFYRQSLQIQWLFAELFHNCIVLRDLKRPEDTREMPLAQRRLAIHSMKIANQGIDMCLRGPSYRKNLKYAVHYTHATASFAASFLMRCARFFPNEIDPHRLRQDVDELGNYLFQIDSAKRYGLTLKLMLDHARRRNVLPPPTPSAKTAATTSAVRDIPQPRLSVPSQSHLIPNQGQPLTPTYQDHSMQPHLSDSLSPPIHPHQTEHHQYIPAPQPQQQVLPQMMHHVPTYAIGQEYIQYQQQHPGMVDTSLFESLNADNAPFYLSTDSLAMQPDMGMESYMLPPAQDDYPTF</sequence>
<evidence type="ECO:0000256" key="4">
    <source>
        <dbReference type="ARBA" id="ARBA00023125"/>
    </source>
</evidence>
<keyword evidence="3" id="KW-0805">Transcription regulation</keyword>
<feature type="compositionally biased region" description="Low complexity" evidence="7">
    <location>
        <begin position="240"/>
        <end position="252"/>
    </location>
</feature>
<evidence type="ECO:0000256" key="7">
    <source>
        <dbReference type="SAM" id="MobiDB-lite"/>
    </source>
</evidence>
<evidence type="ECO:0000256" key="5">
    <source>
        <dbReference type="ARBA" id="ARBA00023163"/>
    </source>
</evidence>
<dbReference type="EMBL" id="KV419400">
    <property type="protein sequence ID" value="KZS95775.1"/>
    <property type="molecule type" value="Genomic_DNA"/>
</dbReference>
<feature type="compositionally biased region" description="Low complexity" evidence="7">
    <location>
        <begin position="780"/>
        <end position="789"/>
    </location>
</feature>
<feature type="region of interest" description="Disordered" evidence="7">
    <location>
        <begin position="164"/>
        <end position="330"/>
    </location>
</feature>
<dbReference type="Gene3D" id="4.10.240.10">
    <property type="entry name" value="Zn(2)-C6 fungal-type DNA-binding domain"/>
    <property type="match status" value="1"/>
</dbReference>
<dbReference type="InterPro" id="IPR001138">
    <property type="entry name" value="Zn2Cys6_DnaBD"/>
</dbReference>
<dbReference type="PROSITE" id="PS00463">
    <property type="entry name" value="ZN2_CY6_FUNGAL_1"/>
    <property type="match status" value="1"/>
</dbReference>
<dbReference type="Proteomes" id="UP000076722">
    <property type="component" value="Unassembled WGS sequence"/>
</dbReference>
<evidence type="ECO:0000256" key="1">
    <source>
        <dbReference type="ARBA" id="ARBA00004123"/>
    </source>
</evidence>
<evidence type="ECO:0000256" key="6">
    <source>
        <dbReference type="ARBA" id="ARBA00023242"/>
    </source>
</evidence>
<reference evidence="9 10" key="1">
    <citation type="journal article" date="2016" name="Mol. Biol. Evol.">
        <title>Comparative Genomics of Early-Diverging Mushroom-Forming Fungi Provides Insights into the Origins of Lignocellulose Decay Capabilities.</title>
        <authorList>
            <person name="Nagy L.G."/>
            <person name="Riley R."/>
            <person name="Tritt A."/>
            <person name="Adam C."/>
            <person name="Daum C."/>
            <person name="Floudas D."/>
            <person name="Sun H."/>
            <person name="Yadav J.S."/>
            <person name="Pangilinan J."/>
            <person name="Larsson K.H."/>
            <person name="Matsuura K."/>
            <person name="Barry K."/>
            <person name="Labutti K."/>
            <person name="Kuo R."/>
            <person name="Ohm R.A."/>
            <person name="Bhattacharya S.S."/>
            <person name="Shirouzu T."/>
            <person name="Yoshinaga Y."/>
            <person name="Martin F.M."/>
            <person name="Grigoriev I.V."/>
            <person name="Hibbett D.S."/>
        </authorList>
    </citation>
    <scope>NUCLEOTIDE SEQUENCE [LARGE SCALE GENOMIC DNA]</scope>
    <source>
        <strain evidence="9 10">HHB9708</strain>
    </source>
</reference>
<accession>A0A164XA81</accession>
<organism evidence="9 10">
    <name type="scientific">Sistotremastrum niveocremeum HHB9708</name>
    <dbReference type="NCBI Taxonomy" id="1314777"/>
    <lineage>
        <taxon>Eukaryota</taxon>
        <taxon>Fungi</taxon>
        <taxon>Dikarya</taxon>
        <taxon>Basidiomycota</taxon>
        <taxon>Agaricomycotina</taxon>
        <taxon>Agaricomycetes</taxon>
        <taxon>Sistotremastrales</taxon>
        <taxon>Sistotremastraceae</taxon>
        <taxon>Sertulicium</taxon>
        <taxon>Sertulicium niveocremeum</taxon>
    </lineage>
</organism>
<dbReference type="GO" id="GO:0005634">
    <property type="term" value="C:nucleus"/>
    <property type="evidence" value="ECO:0007669"/>
    <property type="project" value="UniProtKB-SubCell"/>
</dbReference>
<dbReference type="OrthoDB" id="4454541at2759"/>
<feature type="region of interest" description="Disordered" evidence="7">
    <location>
        <begin position="771"/>
        <end position="829"/>
    </location>
</feature>
<protein>
    <recommendedName>
        <fullName evidence="8">Zn(2)-C6 fungal-type domain-containing protein</fullName>
    </recommendedName>
</protein>
<feature type="compositionally biased region" description="Basic and acidic residues" evidence="7">
    <location>
        <begin position="300"/>
        <end position="313"/>
    </location>
</feature>
<dbReference type="InterPro" id="IPR051089">
    <property type="entry name" value="prtT"/>
</dbReference>
<evidence type="ECO:0000256" key="2">
    <source>
        <dbReference type="ARBA" id="ARBA00022723"/>
    </source>
</evidence>
<feature type="compositionally biased region" description="Low complexity" evidence="7">
    <location>
        <begin position="44"/>
        <end position="58"/>
    </location>
</feature>
<feature type="compositionally biased region" description="Pro residues" evidence="7">
    <location>
        <begin position="166"/>
        <end position="176"/>
    </location>
</feature>
<dbReference type="InterPro" id="IPR036864">
    <property type="entry name" value="Zn2-C6_fun-type_DNA-bd_sf"/>
</dbReference>
<feature type="domain" description="Zn(2)-C6 fungal-type" evidence="8">
    <location>
        <begin position="76"/>
        <end position="107"/>
    </location>
</feature>
<keyword evidence="4" id="KW-0238">DNA-binding</keyword>
<dbReference type="SUPFAM" id="SSF57701">
    <property type="entry name" value="Zn2/Cys6 DNA-binding domain"/>
    <property type="match status" value="1"/>
</dbReference>
<dbReference type="PANTHER" id="PTHR31845:SF17">
    <property type="entry name" value="ZN(II)2CYS6 TRANSCRIPTION FACTOR (EUROFUNG)"/>
    <property type="match status" value="1"/>
</dbReference>
<feature type="compositionally biased region" description="Polar residues" evidence="7">
    <location>
        <begin position="17"/>
        <end position="36"/>
    </location>
</feature>
<dbReference type="GO" id="GO:0008270">
    <property type="term" value="F:zinc ion binding"/>
    <property type="evidence" value="ECO:0007669"/>
    <property type="project" value="InterPro"/>
</dbReference>